<proteinExistence type="predicted"/>
<feature type="region of interest" description="Disordered" evidence="1">
    <location>
        <begin position="97"/>
        <end position="160"/>
    </location>
</feature>
<name>A0A5B9E2T2_9GAMM</name>
<evidence type="ECO:0000256" key="1">
    <source>
        <dbReference type="SAM" id="MobiDB-lite"/>
    </source>
</evidence>
<gene>
    <name evidence="2" type="ORF">CS053_08655</name>
</gene>
<reference evidence="2 3" key="1">
    <citation type="submission" date="2019-08" db="EMBL/GenBank/DDBJ databases">
        <title>Complete genome sequence of Rhodanobacter glycinis strain T01E-68 isolated from tomato root.</title>
        <authorList>
            <person name="Weon H.-Y."/>
            <person name="Lee S.A."/>
        </authorList>
    </citation>
    <scope>NUCLEOTIDE SEQUENCE [LARGE SCALE GENOMIC DNA]</scope>
    <source>
        <strain evidence="2 3">T01E-68</strain>
    </source>
</reference>
<dbReference type="AlphaFoldDB" id="A0A5B9E2T2"/>
<dbReference type="Proteomes" id="UP000321807">
    <property type="component" value="Chromosome"/>
</dbReference>
<protein>
    <submittedName>
        <fullName evidence="2">Uncharacterized protein</fullName>
    </submittedName>
</protein>
<sequence length="272" mass="30890">MARIRTIKPEFPQSESMGRVSRDARLLFVMLWTIADDHGRARAHSRMLASLLFPYDDDAGEGAKLWLKELENEGCIRLYEVSGSQYLQILNWSKHQRVDKPSRPQFPDPTDGTREDSRKPRERSSEEGTKEGKGREGKGRECEGNDPSGDLLGNENGTDDLPDEVAIVMATYNATLPDCQSVQVLNPKRRKRIVAACKLARRVCRQQGWPCDPEQFWAAYWAECLADDWLAGRKANPKNPTWKQNLDVLLEEDRFAGIMDRAIAAMRLEEAA</sequence>
<organism evidence="2 3">
    <name type="scientific">Rhodanobacter glycinis</name>
    <dbReference type="NCBI Taxonomy" id="582702"/>
    <lineage>
        <taxon>Bacteria</taxon>
        <taxon>Pseudomonadati</taxon>
        <taxon>Pseudomonadota</taxon>
        <taxon>Gammaproteobacteria</taxon>
        <taxon>Lysobacterales</taxon>
        <taxon>Rhodanobacteraceae</taxon>
        <taxon>Rhodanobacter</taxon>
    </lineage>
</organism>
<feature type="compositionally biased region" description="Basic and acidic residues" evidence="1">
    <location>
        <begin position="111"/>
        <end position="143"/>
    </location>
</feature>
<dbReference type="RefSeq" id="WP_147627158.1">
    <property type="nucleotide sequence ID" value="NZ_CP042807.1"/>
</dbReference>
<evidence type="ECO:0000313" key="2">
    <source>
        <dbReference type="EMBL" id="QEE24566.1"/>
    </source>
</evidence>
<evidence type="ECO:0000313" key="3">
    <source>
        <dbReference type="Proteomes" id="UP000321807"/>
    </source>
</evidence>
<accession>A0A5B9E2T2</accession>
<dbReference type="EMBL" id="CP042807">
    <property type="protein sequence ID" value="QEE24566.1"/>
    <property type="molecule type" value="Genomic_DNA"/>
</dbReference>
<dbReference type="KEGG" id="rgl:CS053_08655"/>